<dbReference type="PANTHER" id="PTHR31448">
    <property type="entry name" value="MYOSIN-BINDING PROTEIN 2"/>
    <property type="match status" value="1"/>
</dbReference>
<evidence type="ECO:0000256" key="6">
    <source>
        <dbReference type="SAM" id="MobiDB-lite"/>
    </source>
</evidence>
<comment type="caution">
    <text evidence="9">The sequence shown here is derived from an EMBL/GenBank/DDBJ whole genome shotgun (WGS) entry which is preliminary data.</text>
</comment>
<keyword evidence="10" id="KW-1185">Reference proteome</keyword>
<keyword evidence="3 7" id="KW-1133">Transmembrane helix</keyword>
<dbReference type="EMBL" id="SDRB02001724">
    <property type="protein sequence ID" value="THG20822.1"/>
    <property type="molecule type" value="Genomic_DNA"/>
</dbReference>
<comment type="subcellular location">
    <subcellularLocation>
        <location evidence="1">Membrane</location>
        <topology evidence="1">Single-pass membrane protein</topology>
    </subcellularLocation>
</comment>
<dbReference type="GO" id="GO:0080115">
    <property type="term" value="F:myosin XI tail binding"/>
    <property type="evidence" value="ECO:0007669"/>
    <property type="project" value="UniProtKB-ARBA"/>
</dbReference>
<feature type="domain" description="GTD-binding" evidence="8">
    <location>
        <begin position="503"/>
        <end position="601"/>
    </location>
</feature>
<organism evidence="9 10">
    <name type="scientific">Camellia sinensis var. sinensis</name>
    <name type="common">China tea</name>
    <dbReference type="NCBI Taxonomy" id="542762"/>
    <lineage>
        <taxon>Eukaryota</taxon>
        <taxon>Viridiplantae</taxon>
        <taxon>Streptophyta</taxon>
        <taxon>Embryophyta</taxon>
        <taxon>Tracheophyta</taxon>
        <taxon>Spermatophyta</taxon>
        <taxon>Magnoliopsida</taxon>
        <taxon>eudicotyledons</taxon>
        <taxon>Gunneridae</taxon>
        <taxon>Pentapetalae</taxon>
        <taxon>asterids</taxon>
        <taxon>Ericales</taxon>
        <taxon>Theaceae</taxon>
        <taxon>Camellia</taxon>
    </lineage>
</organism>
<name>A0A4S4EVZ7_CAMSN</name>
<dbReference type="InterPro" id="IPR007656">
    <property type="entry name" value="GTD-bd"/>
</dbReference>
<evidence type="ECO:0000256" key="7">
    <source>
        <dbReference type="SAM" id="Phobius"/>
    </source>
</evidence>
<feature type="region of interest" description="Disordered" evidence="6">
    <location>
        <begin position="744"/>
        <end position="776"/>
    </location>
</feature>
<feature type="coiled-coil region" evidence="5">
    <location>
        <begin position="509"/>
        <end position="610"/>
    </location>
</feature>
<keyword evidence="4 7" id="KW-0472">Membrane</keyword>
<dbReference type="PROSITE" id="PS51775">
    <property type="entry name" value="GTD_BINDING"/>
    <property type="match status" value="1"/>
</dbReference>
<keyword evidence="2 7" id="KW-0812">Transmembrane</keyword>
<evidence type="ECO:0000313" key="10">
    <source>
        <dbReference type="Proteomes" id="UP000306102"/>
    </source>
</evidence>
<dbReference type="AlphaFoldDB" id="A0A4S4EVZ7"/>
<feature type="transmembrane region" description="Helical" evidence="7">
    <location>
        <begin position="20"/>
        <end position="44"/>
    </location>
</feature>
<dbReference type="GO" id="GO:0016020">
    <property type="term" value="C:membrane"/>
    <property type="evidence" value="ECO:0007669"/>
    <property type="project" value="UniProtKB-SubCell"/>
</dbReference>
<proteinExistence type="predicted"/>
<dbReference type="Proteomes" id="UP000306102">
    <property type="component" value="Unassembled WGS sequence"/>
</dbReference>
<evidence type="ECO:0000256" key="4">
    <source>
        <dbReference type="ARBA" id="ARBA00023136"/>
    </source>
</evidence>
<keyword evidence="5" id="KW-0175">Coiled coil</keyword>
<dbReference type="STRING" id="542762.A0A4S4EVZ7"/>
<evidence type="ECO:0000256" key="5">
    <source>
        <dbReference type="SAM" id="Coils"/>
    </source>
</evidence>
<evidence type="ECO:0000259" key="8">
    <source>
        <dbReference type="PROSITE" id="PS51775"/>
    </source>
</evidence>
<evidence type="ECO:0000256" key="1">
    <source>
        <dbReference type="ARBA" id="ARBA00004167"/>
    </source>
</evidence>
<evidence type="ECO:0000313" key="9">
    <source>
        <dbReference type="EMBL" id="THG20822.1"/>
    </source>
</evidence>
<feature type="compositionally biased region" description="Polar residues" evidence="6">
    <location>
        <begin position="655"/>
        <end position="668"/>
    </location>
</feature>
<reference evidence="9 10" key="1">
    <citation type="journal article" date="2018" name="Proc. Natl. Acad. Sci. U.S.A.">
        <title>Draft genome sequence of Camellia sinensis var. sinensis provides insights into the evolution of the tea genome and tea quality.</title>
        <authorList>
            <person name="Wei C."/>
            <person name="Yang H."/>
            <person name="Wang S."/>
            <person name="Zhao J."/>
            <person name="Liu C."/>
            <person name="Gao L."/>
            <person name="Xia E."/>
            <person name="Lu Y."/>
            <person name="Tai Y."/>
            <person name="She G."/>
            <person name="Sun J."/>
            <person name="Cao H."/>
            <person name="Tong W."/>
            <person name="Gao Q."/>
            <person name="Li Y."/>
            <person name="Deng W."/>
            <person name="Jiang X."/>
            <person name="Wang W."/>
            <person name="Chen Q."/>
            <person name="Zhang S."/>
            <person name="Li H."/>
            <person name="Wu J."/>
            <person name="Wang P."/>
            <person name="Li P."/>
            <person name="Shi C."/>
            <person name="Zheng F."/>
            <person name="Jian J."/>
            <person name="Huang B."/>
            <person name="Shan D."/>
            <person name="Shi M."/>
            <person name="Fang C."/>
            <person name="Yue Y."/>
            <person name="Li F."/>
            <person name="Li D."/>
            <person name="Wei S."/>
            <person name="Han B."/>
            <person name="Jiang C."/>
            <person name="Yin Y."/>
            <person name="Xia T."/>
            <person name="Zhang Z."/>
            <person name="Bennetzen J.L."/>
            <person name="Zhao S."/>
            <person name="Wan X."/>
        </authorList>
    </citation>
    <scope>NUCLEOTIDE SEQUENCE [LARGE SCALE GENOMIC DNA]</scope>
    <source>
        <strain evidence="10">cv. Shuchazao</strain>
        <tissue evidence="9">Leaf</tissue>
    </source>
</reference>
<accession>A0A4S4EVZ7</accession>
<dbReference type="Pfam" id="PF04576">
    <property type="entry name" value="Zein-binding"/>
    <property type="match status" value="1"/>
</dbReference>
<sequence>MAANKFATMLHRNTHKITVILVYAVLEWILIFLLLLNSLFSFLISKFAHYFGLKPPCLWCSRVDHMLDPNTSKRNSYRDLVCEAHATEISKLGYCPNHKKLADHPQNLCKDCLSTHPKQAENSIEISRRIGFFTWVSENRLENGDKINSKCSCCDQSLSNSKRVYPSFLLFNPSWGTLKAQAMDDGNNEIEFSDTSNSDCFADHNVKDRDIKLKKEEDKEDEHLILSDVDSFISSGNGDMNAGPENGEISQICCREDESFILMNLSPRISTYDDEDIDRLLPIALIDSSTIESQISSVGEEVPLAKHDRLNGTSDSEPEINKQVKSVSEVEEKTSYGVTEKLEIGELVTSSIPMDEQGIQDLVAGTCHQLAVSEAAQTPCSDDNNVEAPAIKETGEEDEEDEDCGLLGDENKCINNNIDQGSKQIQSATSQETTILACKDCEGINSHLSANSELRKVEEEKFYMDDLRNLHKKLQLFEKRESGTEECCDGSVISEMEGGDGAMTTENLKSALKAERKTLSALYAELEEERSAAAIAANQTMAMITRLQEEKSAMQMEALQYQRMMEEQSEYDQEALQLLNEIMIKREKEKQELEKELEMYRKKVFDYEAKEKMTMMMRRKDGSVRSRNSSACGNADETDELSIDLNREGRDEDSSSFYEHQEGSNISTPIGADLNLEELGVDPVKHLSTLDESLAEFEEERLSILEELKELEEKLFTLADGEEQSFGDVKKSIGHFADYDGKDDDHYDFSSPKENGVSHGFSGNSNGEHSPESDITHSKAKTLLPLFDEEGELNEDWIESGSKFDSVNKKLAIEEDVDHVYERLQALETDREFLKHCISSLKKGDKGMDLLQEILQHLRDLRTVELRARNICDSPLL</sequence>
<evidence type="ECO:0000256" key="3">
    <source>
        <dbReference type="ARBA" id="ARBA00022989"/>
    </source>
</evidence>
<dbReference type="InterPro" id="IPR039306">
    <property type="entry name" value="MYOB"/>
</dbReference>
<evidence type="ECO:0000256" key="2">
    <source>
        <dbReference type="ARBA" id="ARBA00022692"/>
    </source>
</evidence>
<dbReference type="PANTHER" id="PTHR31448:SF34">
    <property type="entry name" value="MYOSIN-BINDING PROTEIN 3"/>
    <property type="match status" value="1"/>
</dbReference>
<protein>
    <recommendedName>
        <fullName evidence="8">GTD-binding domain-containing protein</fullName>
    </recommendedName>
</protein>
<feature type="region of interest" description="Disordered" evidence="6">
    <location>
        <begin position="619"/>
        <end position="670"/>
    </location>
</feature>
<gene>
    <name evidence="9" type="ORF">TEA_016259</name>
</gene>